<dbReference type="Proteomes" id="UP001597318">
    <property type="component" value="Unassembled WGS sequence"/>
</dbReference>
<gene>
    <name evidence="2" type="ORF">ACFSKK_17225</name>
</gene>
<accession>A0ABW5C2J1</accession>
<dbReference type="EMBL" id="JBHUIK010000004">
    <property type="protein sequence ID" value="MFD2215434.1"/>
    <property type="molecule type" value="Genomic_DNA"/>
</dbReference>
<feature type="compositionally biased region" description="Basic and acidic residues" evidence="1">
    <location>
        <begin position="61"/>
        <end position="77"/>
    </location>
</feature>
<keyword evidence="2" id="KW-0167">Capsid protein</keyword>
<keyword evidence="2" id="KW-0946">Virion</keyword>
<reference evidence="3" key="1">
    <citation type="journal article" date="2019" name="Int. J. Syst. Evol. Microbiol.">
        <title>The Global Catalogue of Microorganisms (GCM) 10K type strain sequencing project: providing services to taxonomists for standard genome sequencing and annotation.</title>
        <authorList>
            <consortium name="The Broad Institute Genomics Platform"/>
            <consortium name="The Broad Institute Genome Sequencing Center for Infectious Disease"/>
            <person name="Wu L."/>
            <person name="Ma J."/>
        </authorList>
    </citation>
    <scope>NUCLEOTIDE SEQUENCE [LARGE SCALE GENOMIC DNA]</scope>
    <source>
        <strain evidence="3">CGMCC 1.15474</strain>
    </source>
</reference>
<protein>
    <submittedName>
        <fullName evidence="2">Spore coat protein</fullName>
    </submittedName>
</protein>
<evidence type="ECO:0000313" key="2">
    <source>
        <dbReference type="EMBL" id="MFD2215434.1"/>
    </source>
</evidence>
<name>A0ABW5C2J1_9BACI</name>
<sequence length="93" mass="10860">MSNEKLNLQDISSSMMQLFVQDVFNKNNISEENKKTLSEDQKEKLRKVVADLQAQVDEFVKNSKEKKEEKPAAEEAPKNTTLRDMMKNRKKDK</sequence>
<feature type="region of interest" description="Disordered" evidence="1">
    <location>
        <begin position="61"/>
        <end position="93"/>
    </location>
</feature>
<evidence type="ECO:0000313" key="3">
    <source>
        <dbReference type="Proteomes" id="UP001597318"/>
    </source>
</evidence>
<proteinExistence type="predicted"/>
<dbReference type="RefSeq" id="WP_098799445.1">
    <property type="nucleotide sequence ID" value="NZ_CP095550.1"/>
</dbReference>
<evidence type="ECO:0000256" key="1">
    <source>
        <dbReference type="SAM" id="MobiDB-lite"/>
    </source>
</evidence>
<organism evidence="2 3">
    <name type="scientific">Metabacillus endolithicus</name>
    <dbReference type="NCBI Taxonomy" id="1535204"/>
    <lineage>
        <taxon>Bacteria</taxon>
        <taxon>Bacillati</taxon>
        <taxon>Bacillota</taxon>
        <taxon>Bacilli</taxon>
        <taxon>Bacillales</taxon>
        <taxon>Bacillaceae</taxon>
        <taxon>Metabacillus</taxon>
    </lineage>
</organism>
<comment type="caution">
    <text evidence="2">The sequence shown here is derived from an EMBL/GenBank/DDBJ whole genome shotgun (WGS) entry which is preliminary data.</text>
</comment>
<keyword evidence="3" id="KW-1185">Reference proteome</keyword>